<dbReference type="InterPro" id="IPR000528">
    <property type="entry name" value="Plant_nsLTP"/>
</dbReference>
<comment type="similarity">
    <text evidence="1">Belongs to the plant LTP family.</text>
</comment>
<reference evidence="5" key="1">
    <citation type="submission" date="2024-06" db="EMBL/GenBank/DDBJ databases">
        <authorList>
            <person name="Ryan C."/>
        </authorList>
    </citation>
    <scope>NUCLEOTIDE SEQUENCE [LARGE SCALE GENOMIC DNA]</scope>
</reference>
<organism evidence="4 5">
    <name type="scientific">Urochloa decumbens</name>
    <dbReference type="NCBI Taxonomy" id="240449"/>
    <lineage>
        <taxon>Eukaryota</taxon>
        <taxon>Viridiplantae</taxon>
        <taxon>Streptophyta</taxon>
        <taxon>Embryophyta</taxon>
        <taxon>Tracheophyta</taxon>
        <taxon>Spermatophyta</taxon>
        <taxon>Magnoliopsida</taxon>
        <taxon>Liliopsida</taxon>
        <taxon>Poales</taxon>
        <taxon>Poaceae</taxon>
        <taxon>PACMAD clade</taxon>
        <taxon>Panicoideae</taxon>
        <taxon>Panicodae</taxon>
        <taxon>Paniceae</taxon>
        <taxon>Melinidinae</taxon>
        <taxon>Urochloa</taxon>
    </lineage>
</organism>
<keyword evidence="1" id="KW-0446">Lipid-binding</keyword>
<protein>
    <recommendedName>
        <fullName evidence="1">Non-specific lipid-transfer protein</fullName>
    </recommendedName>
</protein>
<accession>A0ABC9BDT3</accession>
<dbReference type="PROSITE" id="PS00597">
    <property type="entry name" value="PLANT_LTP"/>
    <property type="match status" value="1"/>
</dbReference>
<feature type="chain" id="PRO_5044752640" description="Non-specific lipid-transfer protein" evidence="2">
    <location>
        <begin position="23"/>
        <end position="123"/>
    </location>
</feature>
<dbReference type="PANTHER" id="PTHR33076">
    <property type="entry name" value="NON-SPECIFIC LIPID-TRANSFER PROTEIN 2-RELATED"/>
    <property type="match status" value="1"/>
</dbReference>
<comment type="function">
    <text evidence="1">Plant non-specific lipid-transfer proteins transfer phospholipids as well as galactolipids across membranes. May play a role in wax or cutin deposition in the cell walls of expanding epidermal cells and certain secretory tissues.</text>
</comment>
<sequence>MARARLVAMALVAAALFAAAAATGSEAAATTTTTTCAEVSSAMSPCFAYARGAVTIGPCCAAVRDLAAAATTTAERRFACTCLKAAAARVAGLDAATAAKIPARCAVKIPYTISPTIDCSRVS</sequence>
<feature type="domain" description="Bifunctional inhibitor/plant lipid transfer protein/seed storage helical" evidence="3">
    <location>
        <begin position="36"/>
        <end position="119"/>
    </location>
</feature>
<gene>
    <name evidence="4" type="ORF">URODEC1_LOCUS64448</name>
</gene>
<proteinExistence type="inferred from homology"/>
<reference evidence="4 5" key="2">
    <citation type="submission" date="2024-10" db="EMBL/GenBank/DDBJ databases">
        <authorList>
            <person name="Ryan C."/>
        </authorList>
    </citation>
    <scope>NUCLEOTIDE SEQUENCE [LARGE SCALE GENOMIC DNA]</scope>
</reference>
<keyword evidence="2" id="KW-0732">Signal</keyword>
<dbReference type="GO" id="GO:0008289">
    <property type="term" value="F:lipid binding"/>
    <property type="evidence" value="ECO:0007669"/>
    <property type="project" value="UniProtKB-KW"/>
</dbReference>
<evidence type="ECO:0000259" key="3">
    <source>
        <dbReference type="SMART" id="SM00499"/>
    </source>
</evidence>
<dbReference type="EMBL" id="OZ075135">
    <property type="protein sequence ID" value="CAL4999646.1"/>
    <property type="molecule type" value="Genomic_DNA"/>
</dbReference>
<dbReference type="PRINTS" id="PR00382">
    <property type="entry name" value="LIPIDTRNSFER"/>
</dbReference>
<dbReference type="InterPro" id="IPR036312">
    <property type="entry name" value="Bifun_inhib/LTP/seed_sf"/>
</dbReference>
<name>A0ABC9BDT3_9POAL</name>
<evidence type="ECO:0000313" key="4">
    <source>
        <dbReference type="EMBL" id="CAL4999646.1"/>
    </source>
</evidence>
<feature type="signal peptide" evidence="2">
    <location>
        <begin position="1"/>
        <end position="22"/>
    </location>
</feature>
<dbReference type="AlphaFoldDB" id="A0ABC9BDT3"/>
<evidence type="ECO:0000256" key="2">
    <source>
        <dbReference type="SAM" id="SignalP"/>
    </source>
</evidence>
<evidence type="ECO:0000256" key="1">
    <source>
        <dbReference type="RuleBase" id="RU000628"/>
    </source>
</evidence>
<keyword evidence="1" id="KW-0813">Transport</keyword>
<dbReference type="Proteomes" id="UP001497457">
    <property type="component" value="Chromosome 25rd"/>
</dbReference>
<keyword evidence="5" id="KW-1185">Reference proteome</keyword>
<dbReference type="SUPFAM" id="SSF47699">
    <property type="entry name" value="Bifunctional inhibitor/lipid-transfer protein/seed storage 2S albumin"/>
    <property type="match status" value="1"/>
</dbReference>
<evidence type="ECO:0000313" key="5">
    <source>
        <dbReference type="Proteomes" id="UP001497457"/>
    </source>
</evidence>
<dbReference type="Gene3D" id="1.10.110.10">
    <property type="entry name" value="Plant lipid-transfer and hydrophobic proteins"/>
    <property type="match status" value="1"/>
</dbReference>
<dbReference type="InterPro" id="IPR016140">
    <property type="entry name" value="Bifunc_inhib/LTP/seed_store"/>
</dbReference>
<dbReference type="SMART" id="SM00499">
    <property type="entry name" value="AAI"/>
    <property type="match status" value="1"/>
</dbReference>
<dbReference type="Pfam" id="PF00234">
    <property type="entry name" value="Tryp_alpha_amyl"/>
    <property type="match status" value="1"/>
</dbReference>